<evidence type="ECO:0008006" key="4">
    <source>
        <dbReference type="Google" id="ProtNLM"/>
    </source>
</evidence>
<reference evidence="2 3" key="1">
    <citation type="journal article" date="2015" name="Genome Announc.">
        <title>Draft Genome Sequence of the Terrestrial Cyanobacterium Scytonema millei VB511283, Isolated from Eastern India.</title>
        <authorList>
            <person name="Sen D."/>
            <person name="Chandrababunaidu M.M."/>
            <person name="Singh D."/>
            <person name="Sanghi N."/>
            <person name="Ghorai A."/>
            <person name="Mishra G.P."/>
            <person name="Madduluri M."/>
            <person name="Adhikary S.P."/>
            <person name="Tripathy S."/>
        </authorList>
    </citation>
    <scope>NUCLEOTIDE SEQUENCE [LARGE SCALE GENOMIC DNA]</scope>
    <source>
        <strain evidence="2 3">VB511283</strain>
    </source>
</reference>
<evidence type="ECO:0000313" key="2">
    <source>
        <dbReference type="EMBL" id="NHC36095.1"/>
    </source>
</evidence>
<accession>A0A9X5E670</accession>
<dbReference type="EMBL" id="JTJC03000004">
    <property type="protein sequence ID" value="NHC36095.1"/>
    <property type="molecule type" value="Genomic_DNA"/>
</dbReference>
<dbReference type="AlphaFoldDB" id="A0A9X5E670"/>
<feature type="signal peptide" evidence="1">
    <location>
        <begin position="1"/>
        <end position="27"/>
    </location>
</feature>
<keyword evidence="1" id="KW-0732">Signal</keyword>
<protein>
    <recommendedName>
        <fullName evidence="4">Outer membrane protein beta-barrel domain-containing protein</fullName>
    </recommendedName>
</protein>
<gene>
    <name evidence="2" type="ORF">QH73_0015825</name>
</gene>
<evidence type="ECO:0000256" key="1">
    <source>
        <dbReference type="SAM" id="SignalP"/>
    </source>
</evidence>
<comment type="caution">
    <text evidence="2">The sequence shown here is derived from an EMBL/GenBank/DDBJ whole genome shotgun (WGS) entry which is preliminary data.</text>
</comment>
<dbReference type="SUPFAM" id="SSF56925">
    <property type="entry name" value="OMPA-like"/>
    <property type="match status" value="1"/>
</dbReference>
<dbReference type="InterPro" id="IPR011250">
    <property type="entry name" value="OMP/PagP_B-barrel"/>
</dbReference>
<keyword evidence="3" id="KW-1185">Reference proteome</keyword>
<organism evidence="2 3">
    <name type="scientific">Scytonema millei VB511283</name>
    <dbReference type="NCBI Taxonomy" id="1245923"/>
    <lineage>
        <taxon>Bacteria</taxon>
        <taxon>Bacillati</taxon>
        <taxon>Cyanobacteriota</taxon>
        <taxon>Cyanophyceae</taxon>
        <taxon>Nostocales</taxon>
        <taxon>Scytonemataceae</taxon>
        <taxon>Scytonema</taxon>
    </lineage>
</organism>
<proteinExistence type="predicted"/>
<dbReference type="Proteomes" id="UP000031532">
    <property type="component" value="Unassembled WGS sequence"/>
</dbReference>
<sequence length="230" mass="23508">MLFSRHLPLVFGVATSIVLGGSLSTQAQTASSDRLQLNQPAQPPDRVVPMPGTSVTSATTLTTEPATIPELETTKIDNAQIAQVDSADVGRAVIGGSSYVGIAANIGLDGDTDLGDSNFAVISKIGLPGNFSVRPSAVFGGDTVFLIPLTYDISLPGVDVIDAALPISPYIGGGVAIASGDDSQTDFLLTGGVDFPLTNQFTATAGVNVAFFDETSIGLLLGVGYNFPGF</sequence>
<dbReference type="RefSeq" id="WP_039717191.1">
    <property type="nucleotide sequence ID" value="NZ_JTJC03000004.1"/>
</dbReference>
<feature type="chain" id="PRO_5040885515" description="Outer membrane protein beta-barrel domain-containing protein" evidence="1">
    <location>
        <begin position="28"/>
        <end position="230"/>
    </location>
</feature>
<name>A0A9X5E670_9CYAN</name>
<dbReference type="OrthoDB" id="509458at2"/>
<evidence type="ECO:0000313" key="3">
    <source>
        <dbReference type="Proteomes" id="UP000031532"/>
    </source>
</evidence>